<dbReference type="EMBL" id="CAMAPF010000976">
    <property type="protein sequence ID" value="CAH9133613.1"/>
    <property type="molecule type" value="Genomic_DNA"/>
</dbReference>
<dbReference type="AlphaFoldDB" id="A0AAV0FDE4"/>
<evidence type="ECO:0000313" key="3">
    <source>
        <dbReference type="Proteomes" id="UP001152523"/>
    </source>
</evidence>
<feature type="compositionally biased region" description="Basic residues" evidence="1">
    <location>
        <begin position="278"/>
        <end position="287"/>
    </location>
</feature>
<dbReference type="Proteomes" id="UP001152523">
    <property type="component" value="Unassembled WGS sequence"/>
</dbReference>
<evidence type="ECO:0000313" key="2">
    <source>
        <dbReference type="EMBL" id="CAH9133613.1"/>
    </source>
</evidence>
<comment type="caution">
    <text evidence="2">The sequence shown here is derived from an EMBL/GenBank/DDBJ whole genome shotgun (WGS) entry which is preliminary data.</text>
</comment>
<sequence length="299" mass="34735">MDPTEIIQAMPDDFSKDTDDTEKFHFFGEQGFDSIKLESSVFRVAIRNKEIVIFEIKKSSLQKINFKTELAPEIYRFIHQITSSKKFNHGRSKKFGPITVSSVLNRSGCYLMIAKEKGGYVLVPQGPHNSKLNVFMRLFANFVGLCYSEQEEPMHQKNETSTDTQEISISKLIFNYEVQRAYGEKQQPLYFEKQPQTPLIEAYSDASDDFDPSDDSFFSDDFLGHATESDRRPPISNKDEIRNSKFNRSICRKSKLVTNENCLPTDNLNTQLKIYRKSQKNKRRHSMMTRSLSRDFPWV</sequence>
<reference evidence="2" key="1">
    <citation type="submission" date="2022-07" db="EMBL/GenBank/DDBJ databases">
        <authorList>
            <person name="Macas J."/>
            <person name="Novak P."/>
            <person name="Neumann P."/>
        </authorList>
    </citation>
    <scope>NUCLEOTIDE SEQUENCE</scope>
</reference>
<evidence type="ECO:0000256" key="1">
    <source>
        <dbReference type="SAM" id="MobiDB-lite"/>
    </source>
</evidence>
<keyword evidence="3" id="KW-1185">Reference proteome</keyword>
<gene>
    <name evidence="2" type="ORF">CEPIT_LOCUS33077</name>
</gene>
<protein>
    <submittedName>
        <fullName evidence="2">Uncharacterized protein</fullName>
    </submittedName>
</protein>
<feature type="region of interest" description="Disordered" evidence="1">
    <location>
        <begin position="278"/>
        <end position="299"/>
    </location>
</feature>
<organism evidence="2 3">
    <name type="scientific">Cuscuta epithymum</name>
    <dbReference type="NCBI Taxonomy" id="186058"/>
    <lineage>
        <taxon>Eukaryota</taxon>
        <taxon>Viridiplantae</taxon>
        <taxon>Streptophyta</taxon>
        <taxon>Embryophyta</taxon>
        <taxon>Tracheophyta</taxon>
        <taxon>Spermatophyta</taxon>
        <taxon>Magnoliopsida</taxon>
        <taxon>eudicotyledons</taxon>
        <taxon>Gunneridae</taxon>
        <taxon>Pentapetalae</taxon>
        <taxon>asterids</taxon>
        <taxon>lamiids</taxon>
        <taxon>Solanales</taxon>
        <taxon>Convolvulaceae</taxon>
        <taxon>Cuscuteae</taxon>
        <taxon>Cuscuta</taxon>
        <taxon>Cuscuta subgen. Cuscuta</taxon>
    </lineage>
</organism>
<proteinExistence type="predicted"/>
<name>A0AAV0FDE4_9ASTE</name>
<accession>A0AAV0FDE4</accession>